<dbReference type="Proteomes" id="UP000008312">
    <property type="component" value="Unassembled WGS sequence"/>
</dbReference>
<sequence length="193" mass="21613">MYRLLWASRACAPVFRSTRGRIAQVPVRCFVRSFVSNGASPARSGLKFAVTTLTLISGGIVGCYIYLDKSSKFRLLEYARTHRNETLKGSNWRDCFAVALVDLYRNDSGARVIERMHCGRFLGKWVADDEICTSEIMTVLLLLSNADGICLIDAITTGGIAVLKKLYEFNRSDCESAIIQMIKYKISCTHIHT</sequence>
<dbReference type="EMBL" id="FN668661">
    <property type="protein sequence ID" value="CBK23532.2"/>
    <property type="molecule type" value="Genomic_DNA"/>
</dbReference>
<proteinExistence type="predicted"/>
<gene>
    <name evidence="2" type="ORF">GSBLH_T00003391001</name>
</gene>
<evidence type="ECO:0000256" key="1">
    <source>
        <dbReference type="SAM" id="Phobius"/>
    </source>
</evidence>
<keyword evidence="1" id="KW-0812">Transmembrane</keyword>
<keyword evidence="1" id="KW-0472">Membrane</keyword>
<reference evidence="2" key="1">
    <citation type="submission" date="2010-02" db="EMBL/GenBank/DDBJ databases">
        <title>Sequencing and annotation of the Blastocystis hominis genome.</title>
        <authorList>
            <person name="Wincker P."/>
        </authorList>
    </citation>
    <scope>NUCLEOTIDE SEQUENCE</scope>
    <source>
        <strain evidence="2">Singapore isolate B</strain>
    </source>
</reference>
<dbReference type="OrthoDB" id="10476388at2759"/>
<dbReference type="InParanoid" id="D8M5T3"/>
<evidence type="ECO:0000313" key="2">
    <source>
        <dbReference type="EMBL" id="CBK23532.2"/>
    </source>
</evidence>
<dbReference type="RefSeq" id="XP_012897580.1">
    <property type="nucleotide sequence ID" value="XM_013042126.1"/>
</dbReference>
<keyword evidence="1" id="KW-1133">Transmembrane helix</keyword>
<dbReference type="AlphaFoldDB" id="D8M5T3"/>
<name>D8M5T3_BLAHO</name>
<feature type="transmembrane region" description="Helical" evidence="1">
    <location>
        <begin position="44"/>
        <end position="67"/>
    </location>
</feature>
<accession>D8M5T3</accession>
<organism evidence="2">
    <name type="scientific">Blastocystis hominis</name>
    <dbReference type="NCBI Taxonomy" id="12968"/>
    <lineage>
        <taxon>Eukaryota</taxon>
        <taxon>Sar</taxon>
        <taxon>Stramenopiles</taxon>
        <taxon>Bigyra</taxon>
        <taxon>Opalozoa</taxon>
        <taxon>Opalinata</taxon>
        <taxon>Blastocystidae</taxon>
        <taxon>Blastocystis</taxon>
    </lineage>
</organism>
<evidence type="ECO:0000313" key="3">
    <source>
        <dbReference type="Proteomes" id="UP000008312"/>
    </source>
</evidence>
<dbReference type="GeneID" id="24920493"/>
<keyword evidence="3" id="KW-1185">Reference proteome</keyword>
<protein>
    <submittedName>
        <fullName evidence="2">Uncharacterized protein</fullName>
    </submittedName>
</protein>